<dbReference type="Pfam" id="PF03775">
    <property type="entry name" value="MinC_C"/>
    <property type="match status" value="1"/>
</dbReference>
<dbReference type="Gene3D" id="2.160.20.70">
    <property type="match status" value="1"/>
</dbReference>
<dbReference type="InterPro" id="IPR013033">
    <property type="entry name" value="MinC"/>
</dbReference>
<dbReference type="InterPro" id="IPR005526">
    <property type="entry name" value="Septum_form_inhib_MinC_C"/>
</dbReference>
<evidence type="ECO:0000256" key="5">
    <source>
        <dbReference type="ARBA" id="ARBA00046874"/>
    </source>
</evidence>
<evidence type="ECO:0000256" key="2">
    <source>
        <dbReference type="ARBA" id="ARBA00022618"/>
    </source>
</evidence>
<dbReference type="Gene3D" id="3.30.160.540">
    <property type="match status" value="1"/>
</dbReference>
<protein>
    <recommendedName>
        <fullName evidence="6">Probable septum site-determining protein MinC</fullName>
    </recommendedName>
</protein>
<dbReference type="Proteomes" id="UP000245624">
    <property type="component" value="Unassembled WGS sequence"/>
</dbReference>
<dbReference type="InterPro" id="IPR016098">
    <property type="entry name" value="CAP/MinC_C"/>
</dbReference>
<dbReference type="Pfam" id="PF22642">
    <property type="entry name" value="MinC_N_1"/>
    <property type="match status" value="1"/>
</dbReference>
<dbReference type="PANTHER" id="PTHR34108:SF1">
    <property type="entry name" value="SEPTUM SITE-DETERMINING PROTEIN MINC"/>
    <property type="match status" value="1"/>
</dbReference>
<evidence type="ECO:0000259" key="8">
    <source>
        <dbReference type="Pfam" id="PF22642"/>
    </source>
</evidence>
<proteinExistence type="inferred from homology"/>
<dbReference type="HAMAP" id="MF_00267">
    <property type="entry name" value="MinC"/>
    <property type="match status" value="1"/>
</dbReference>
<name>A0A317KXU1_9BACI</name>
<dbReference type="GO" id="GO:1901891">
    <property type="term" value="P:regulation of cell septum assembly"/>
    <property type="evidence" value="ECO:0007669"/>
    <property type="project" value="InterPro"/>
</dbReference>
<keyword evidence="3 6" id="KW-0717">Septation</keyword>
<keyword evidence="2 6" id="KW-0132">Cell division</keyword>
<dbReference type="NCBIfam" id="TIGR01222">
    <property type="entry name" value="minC"/>
    <property type="match status" value="1"/>
</dbReference>
<keyword evidence="4 6" id="KW-0131">Cell cycle</keyword>
<evidence type="ECO:0000256" key="1">
    <source>
        <dbReference type="ARBA" id="ARBA00006291"/>
    </source>
</evidence>
<dbReference type="InterPro" id="IPR036145">
    <property type="entry name" value="MinC_C_sf"/>
</dbReference>
<evidence type="ECO:0000313" key="10">
    <source>
        <dbReference type="Proteomes" id="UP000245624"/>
    </source>
</evidence>
<gene>
    <name evidence="6" type="primary">minC</name>
    <name evidence="9" type="ORF">DLJ74_07780</name>
</gene>
<feature type="domain" description="Septum formation inhibitor MinC C-terminal" evidence="7">
    <location>
        <begin position="105"/>
        <end position="204"/>
    </location>
</feature>
<keyword evidence="10" id="KW-1185">Reference proteome</keyword>
<evidence type="ECO:0000256" key="3">
    <source>
        <dbReference type="ARBA" id="ARBA00023210"/>
    </source>
</evidence>
<dbReference type="GO" id="GO:0000917">
    <property type="term" value="P:division septum assembly"/>
    <property type="evidence" value="ECO:0007669"/>
    <property type="project" value="UniProtKB-KW"/>
</dbReference>
<evidence type="ECO:0000313" key="9">
    <source>
        <dbReference type="EMBL" id="PWU68341.1"/>
    </source>
</evidence>
<dbReference type="GO" id="GO:0000902">
    <property type="term" value="P:cell morphogenesis"/>
    <property type="evidence" value="ECO:0007669"/>
    <property type="project" value="InterPro"/>
</dbReference>
<dbReference type="RefSeq" id="WP_109984054.1">
    <property type="nucleotide sequence ID" value="NZ_JAJUIE010000009.1"/>
</dbReference>
<dbReference type="AlphaFoldDB" id="A0A317KXU1"/>
<evidence type="ECO:0000256" key="6">
    <source>
        <dbReference type="HAMAP-Rule" id="MF_00267"/>
    </source>
</evidence>
<dbReference type="SUPFAM" id="SSF63848">
    <property type="entry name" value="Cell-division inhibitor MinC, C-terminal domain"/>
    <property type="match status" value="1"/>
</dbReference>
<sequence length="227" mass="25562">MAANRYITIKGTRDGLTLFMNDQCAFDDLLQELENIISTKHLVEDEQSIRIKIKLGNRYLDDQQEEKLRELIDKQNTFIIEQIESDVILKETALQWKEETEIELHNKIVRSGQILKVTGDLLLVGDVNPGGKVMASGNIFIVGHLRGIAHAGVHGNDKAVIAASYMAPSQLRIADIISRPPDQEKDGVHMECGFIDSTGKQIIMDRINVLAKNRFDLNAFERRIING</sequence>
<organism evidence="9 10">
    <name type="scientific">Gracilibacillus dipsosauri</name>
    <dbReference type="NCBI Taxonomy" id="178340"/>
    <lineage>
        <taxon>Bacteria</taxon>
        <taxon>Bacillati</taxon>
        <taxon>Bacillota</taxon>
        <taxon>Bacilli</taxon>
        <taxon>Bacillales</taxon>
        <taxon>Bacillaceae</taxon>
        <taxon>Gracilibacillus</taxon>
    </lineage>
</organism>
<comment type="subunit">
    <text evidence="5 6">Interacts with MinD and FtsZ.</text>
</comment>
<accession>A0A317KXU1</accession>
<dbReference type="OrthoDB" id="9790810at2"/>
<dbReference type="InterPro" id="IPR055219">
    <property type="entry name" value="MinC_N_1"/>
</dbReference>
<feature type="domain" description="Septum site-determining protein MinC N-terminal" evidence="8">
    <location>
        <begin position="7"/>
        <end position="83"/>
    </location>
</feature>
<comment type="function">
    <text evidence="6">Cell division inhibitor that blocks the formation of polar Z ring septums. Rapidly oscillates between the poles of the cell to destabilize FtsZ filaments that have formed before they mature into polar Z rings. Prevents FtsZ polymerization.</text>
</comment>
<dbReference type="EMBL" id="QGTD01000008">
    <property type="protein sequence ID" value="PWU68341.1"/>
    <property type="molecule type" value="Genomic_DNA"/>
</dbReference>
<evidence type="ECO:0000256" key="4">
    <source>
        <dbReference type="ARBA" id="ARBA00023306"/>
    </source>
</evidence>
<evidence type="ECO:0000259" key="7">
    <source>
        <dbReference type="Pfam" id="PF03775"/>
    </source>
</evidence>
<comment type="caution">
    <text evidence="9">The sequence shown here is derived from an EMBL/GenBank/DDBJ whole genome shotgun (WGS) entry which is preliminary data.</text>
</comment>
<dbReference type="PANTHER" id="PTHR34108">
    <property type="entry name" value="SEPTUM SITE-DETERMINING PROTEIN MINC"/>
    <property type="match status" value="1"/>
</dbReference>
<comment type="similarity">
    <text evidence="1 6">Belongs to the MinC family.</text>
</comment>
<reference evidence="9 10" key="1">
    <citation type="submission" date="2018-05" db="EMBL/GenBank/DDBJ databases">
        <title>Genomic analysis of Gracilibacillus dipsosauri DD1 reveals novel features of a salt-tolerant amylase.</title>
        <authorList>
            <person name="Deutch C.E."/>
            <person name="Yang S."/>
        </authorList>
    </citation>
    <scope>NUCLEOTIDE SEQUENCE [LARGE SCALE GENOMIC DNA]</scope>
    <source>
        <strain evidence="9 10">DD1</strain>
    </source>
</reference>